<sequence>MAAGAVVSIIIGGIRMAWEQRADPGRDTVKSLLTLIVVAGAGVTVVGLLVTAADSFSVWILNASLDCSIGTAACFSENVLGLLALTTNPITAGLGPLLIIILGIVAIFATVLQIVLMVARGGMLVILVGILPLTASATNTEAGKMWFKKSIGWLVAFILYKPAAAIVYATAFKLSSTSVFTDDGSGLLSVLTGLTLMILALFALPALMRFVTPAVSSMASGGAGGALALGAAAALLRRSGHREGRIRDGIKCCLCQPWRRIRTADCRRLVRRWSCSR</sequence>
<evidence type="ECO:0008006" key="4">
    <source>
        <dbReference type="Google" id="ProtNLM"/>
    </source>
</evidence>
<dbReference type="Pfam" id="PF19590">
    <property type="entry name" value="TrbL_3"/>
    <property type="match status" value="1"/>
</dbReference>
<keyword evidence="1" id="KW-0472">Membrane</keyword>
<feature type="transmembrane region" description="Helical" evidence="1">
    <location>
        <begin position="32"/>
        <end position="53"/>
    </location>
</feature>
<gene>
    <name evidence="2" type="ORF">GCM10025865_33130</name>
</gene>
<dbReference type="RefSeq" id="WP_286219606.1">
    <property type="nucleotide sequence ID" value="NZ_AP027730.1"/>
</dbReference>
<dbReference type="EMBL" id="AP027730">
    <property type="protein sequence ID" value="BDZ44014.1"/>
    <property type="molecule type" value="Genomic_DNA"/>
</dbReference>
<evidence type="ECO:0000313" key="3">
    <source>
        <dbReference type="Proteomes" id="UP001321475"/>
    </source>
</evidence>
<feature type="transmembrane region" description="Helical" evidence="1">
    <location>
        <begin position="123"/>
        <end position="139"/>
    </location>
</feature>
<protein>
    <recommendedName>
        <fullName evidence="4">TrbL/VirB6 plasmid conjugal transfer protein</fullName>
    </recommendedName>
</protein>
<feature type="transmembrane region" description="Helical" evidence="1">
    <location>
        <begin position="151"/>
        <end position="174"/>
    </location>
</feature>
<feature type="transmembrane region" description="Helical" evidence="1">
    <location>
        <begin position="97"/>
        <end position="116"/>
    </location>
</feature>
<reference evidence="3" key="1">
    <citation type="journal article" date="2019" name="Int. J. Syst. Evol. Microbiol.">
        <title>The Global Catalogue of Microorganisms (GCM) 10K type strain sequencing project: providing services to taxonomists for standard genome sequencing and annotation.</title>
        <authorList>
            <consortium name="The Broad Institute Genomics Platform"/>
            <consortium name="The Broad Institute Genome Sequencing Center for Infectious Disease"/>
            <person name="Wu L."/>
            <person name="Ma J."/>
        </authorList>
    </citation>
    <scope>NUCLEOTIDE SEQUENCE [LARGE SCALE GENOMIC DNA]</scope>
    <source>
        <strain evidence="3">NBRC 108565</strain>
    </source>
</reference>
<geneLocation type="plasmid" evidence="2 3">
    <name>pNBRC108565a</name>
</geneLocation>
<evidence type="ECO:0000313" key="2">
    <source>
        <dbReference type="EMBL" id="BDZ44014.1"/>
    </source>
</evidence>
<proteinExistence type="predicted"/>
<keyword evidence="1" id="KW-0812">Transmembrane</keyword>
<feature type="transmembrane region" description="Helical" evidence="1">
    <location>
        <begin position="214"/>
        <end position="236"/>
    </location>
</feature>
<keyword evidence="1" id="KW-1133">Transmembrane helix</keyword>
<organism evidence="2 3">
    <name type="scientific">Paraoerskovia sediminicola</name>
    <dbReference type="NCBI Taxonomy" id="1138587"/>
    <lineage>
        <taxon>Bacteria</taxon>
        <taxon>Bacillati</taxon>
        <taxon>Actinomycetota</taxon>
        <taxon>Actinomycetes</taxon>
        <taxon>Micrococcales</taxon>
        <taxon>Cellulomonadaceae</taxon>
        <taxon>Paraoerskovia</taxon>
    </lineage>
</organism>
<accession>A0ABN6XGM7</accession>
<evidence type="ECO:0000256" key="1">
    <source>
        <dbReference type="SAM" id="Phobius"/>
    </source>
</evidence>
<keyword evidence="2" id="KW-0614">Plasmid</keyword>
<dbReference type="Proteomes" id="UP001321475">
    <property type="component" value="Plasmid pNBRC108565a"/>
</dbReference>
<feature type="transmembrane region" description="Helical" evidence="1">
    <location>
        <begin position="186"/>
        <end position="208"/>
    </location>
</feature>
<name>A0ABN6XGM7_9CELL</name>
<keyword evidence="3" id="KW-1185">Reference proteome</keyword>
<dbReference type="InterPro" id="IPR045782">
    <property type="entry name" value="TrbL_3"/>
</dbReference>